<keyword evidence="2" id="KW-1185">Reference proteome</keyword>
<accession>A0ABT0C5W4</accession>
<gene>
    <name evidence="1" type="ORF">MUN53_17665</name>
</gene>
<evidence type="ECO:0000313" key="1">
    <source>
        <dbReference type="EMBL" id="MCJ2382409.1"/>
    </source>
</evidence>
<name>A0ABT0C5W4_9BACT</name>
<protein>
    <submittedName>
        <fullName evidence="1">Uncharacterized protein</fullName>
    </submittedName>
</protein>
<proteinExistence type="predicted"/>
<dbReference type="RefSeq" id="WP_243326710.1">
    <property type="nucleotide sequence ID" value="NZ_JAKZMM010000081.1"/>
</dbReference>
<sequence length="117" mass="13682">MTKVQEMLAALPDEKKACFVPVFGSVERFYTIVYLIAKNEHLTEQEKPDRYEDRLQVIRQIRRKVEQLVDSFGLPGEDTVADIASDYFEDYVQYREPEFGITNDDFVDVIRKISQLA</sequence>
<evidence type="ECO:0000313" key="2">
    <source>
        <dbReference type="Proteomes" id="UP001165444"/>
    </source>
</evidence>
<comment type="caution">
    <text evidence="1">The sequence shown here is derived from an EMBL/GenBank/DDBJ whole genome shotgun (WGS) entry which is preliminary data.</text>
</comment>
<reference evidence="1 2" key="1">
    <citation type="submission" date="2022-03" db="EMBL/GenBank/DDBJ databases">
        <title>Parabacteroides sp. nov. isolated from swine feces.</title>
        <authorList>
            <person name="Bak J.E."/>
        </authorList>
    </citation>
    <scope>NUCLEOTIDE SEQUENCE [LARGE SCALE GENOMIC DNA]</scope>
    <source>
        <strain evidence="1 2">AGMB00274</strain>
    </source>
</reference>
<organism evidence="1 2">
    <name type="scientific">Parabacteroides faecalis</name>
    <dbReference type="NCBI Taxonomy" id="2924040"/>
    <lineage>
        <taxon>Bacteria</taxon>
        <taxon>Pseudomonadati</taxon>
        <taxon>Bacteroidota</taxon>
        <taxon>Bacteroidia</taxon>
        <taxon>Bacteroidales</taxon>
        <taxon>Tannerellaceae</taxon>
        <taxon>Parabacteroides</taxon>
    </lineage>
</organism>
<dbReference type="EMBL" id="JAKZMM010000081">
    <property type="protein sequence ID" value="MCJ2382409.1"/>
    <property type="molecule type" value="Genomic_DNA"/>
</dbReference>
<dbReference type="Proteomes" id="UP001165444">
    <property type="component" value="Unassembled WGS sequence"/>
</dbReference>